<evidence type="ECO:0000313" key="2">
    <source>
        <dbReference type="EMBL" id="KZM28627.1"/>
    </source>
</evidence>
<feature type="region of interest" description="Disordered" evidence="1">
    <location>
        <begin position="283"/>
        <end position="441"/>
    </location>
</feature>
<feature type="compositionally biased region" description="Low complexity" evidence="1">
    <location>
        <begin position="367"/>
        <end position="441"/>
    </location>
</feature>
<keyword evidence="3" id="KW-1185">Reference proteome</keyword>
<reference evidence="2 3" key="1">
    <citation type="journal article" date="2016" name="Sci. Rep.">
        <title>Draft genome sequencing and secretome analysis of fungal phytopathogen Ascochyta rabiei provides insight into the necrotrophic effector repertoire.</title>
        <authorList>
            <person name="Verma S."/>
            <person name="Gazara R.K."/>
            <person name="Nizam S."/>
            <person name="Parween S."/>
            <person name="Chattopadhyay D."/>
            <person name="Verma P.K."/>
        </authorList>
    </citation>
    <scope>NUCLEOTIDE SEQUENCE [LARGE SCALE GENOMIC DNA]</scope>
    <source>
        <strain evidence="2 3">ArDII</strain>
    </source>
</reference>
<name>A0A163MDT6_DIDRA</name>
<dbReference type="EMBL" id="JYNV01000007">
    <property type="protein sequence ID" value="KZM28627.1"/>
    <property type="molecule type" value="Genomic_DNA"/>
</dbReference>
<protein>
    <submittedName>
        <fullName evidence="2">Chitinase</fullName>
    </submittedName>
</protein>
<dbReference type="AlphaFoldDB" id="A0A163MDT6"/>
<proteinExistence type="predicted"/>
<gene>
    <name evidence="2" type="ORF">ST47_g228</name>
</gene>
<feature type="compositionally biased region" description="Polar residues" evidence="1">
    <location>
        <begin position="310"/>
        <end position="319"/>
    </location>
</feature>
<evidence type="ECO:0000313" key="3">
    <source>
        <dbReference type="Proteomes" id="UP000076837"/>
    </source>
</evidence>
<accession>A0A163MDT6</accession>
<comment type="caution">
    <text evidence="2">The sequence shown here is derived from an EMBL/GenBank/DDBJ whole genome shotgun (WGS) entry which is preliminary data.</text>
</comment>
<evidence type="ECO:0000256" key="1">
    <source>
        <dbReference type="SAM" id="MobiDB-lite"/>
    </source>
</evidence>
<dbReference type="OrthoDB" id="3793101at2759"/>
<organism evidence="2 3">
    <name type="scientific">Didymella rabiei</name>
    <name type="common">Chickpea ascochyta blight fungus</name>
    <name type="synonym">Mycosphaerella rabiei</name>
    <dbReference type="NCBI Taxonomy" id="5454"/>
    <lineage>
        <taxon>Eukaryota</taxon>
        <taxon>Fungi</taxon>
        <taxon>Dikarya</taxon>
        <taxon>Ascomycota</taxon>
        <taxon>Pezizomycotina</taxon>
        <taxon>Dothideomycetes</taxon>
        <taxon>Pleosporomycetidae</taxon>
        <taxon>Pleosporales</taxon>
        <taxon>Pleosporineae</taxon>
        <taxon>Didymellaceae</taxon>
        <taxon>Ascochyta</taxon>
    </lineage>
</organism>
<dbReference type="Proteomes" id="UP000076837">
    <property type="component" value="Unassembled WGS sequence"/>
</dbReference>
<sequence length="929" mass="100578">MEICPLECWLLDWCRPLCRPVDKLPIEPPEKGLKLPWFLTWWWKLPVKDCVPNDCKAECFAWYGLSLAIFKRPICPCVPRTCTKGEDKENKDKKKCKLFGCGCGWMGLPLGPGCVDIQVDFPKIFPFGVFGQNPCKWFGGCKPGPGPKPGPPPEDDNPNDDDFGDEGCGPFGCRGYCYVEGGCEPCPREICGGPKCTKPGGCGPKTGPDPMPEPTRKSKCEEDQKTTVTERIVSCFVDLKVEPTTIMSINYTLTETLTSACLSFEATYTGCGILGTTTTTTVSSFTSTSSEAPACTRAPLDLDNDEGDNAQPTKTTDGPSCTRAPLMLDDDEGDNEQPKSSEAPACTRAPLSLDDDEGNNEMPADMSSSLSVSRSPTPSANSSSIALSSTANSSSIASSTMSMTSSMSPNSSSSSTSRVLPPSTLSMPTTTPPWGSGIPSGTPTPGNCGGCKSYFDVIANGKCRPDGSDAEACAKWSLAELCFGNRSPDYCKTGPCKHSACPKENLGDYSKANPASPFTTVLSLSSTTVSVTATPSKTTVSLSASATPTCKSGGSISPHGKWTAYWEQVNYGDQYSDFTWTLWDENGCEAGKGSANNRQLLGADIVTDIGAQGRPQEQKMGYMLHANTTDSTAESRSEIQFTISKPPAGCTEFCWVKWKITNGIASKPWEITDDCAQQCGMRKLTPTDVGCDDGINKFQTADDDSLNKRGGYCWWRMPFEPANDDPVPPPPPPPPPSPPITRESIWRLEIRQQMEHEKSEVEWTLYDPNKNHAGSGLADTSSGDVVKTIIETQGRDEHPEDKLKYKMQLTVSHPRNKDKSTVKIAYADVGKLPGCKYGTKTGHVPSCNPSYETETDDEANVAILMDCYTKYYGTEWACDRHLVSSTQMSCDPIPHAFRPKNAGFERSFACWWPHDFAPSPGSGGGRALW</sequence>